<proteinExistence type="predicted"/>
<sequence length="151" mass="16590">MLAENKNATAILADLRQPATVLGRDDTLRLLDFRKPVAALLFAVLHFLADDDSPGDIVASFREMLSLGSSLVISHATDDHYPEELAQAVELYHNTRNRLTPRTHDQVVQLFAGFDLAPPGVVLAPLWQPDPAEFIDPPRSLCYGGVGFKTI</sequence>
<organism evidence="1 2">
    <name type="scientific">Actinocrispum wychmicini</name>
    <dbReference type="NCBI Taxonomy" id="1213861"/>
    <lineage>
        <taxon>Bacteria</taxon>
        <taxon>Bacillati</taxon>
        <taxon>Actinomycetota</taxon>
        <taxon>Actinomycetes</taxon>
        <taxon>Pseudonocardiales</taxon>
        <taxon>Pseudonocardiaceae</taxon>
        <taxon>Actinocrispum</taxon>
    </lineage>
</organism>
<reference evidence="1 2" key="1">
    <citation type="submission" date="2019-03" db="EMBL/GenBank/DDBJ databases">
        <title>Genomic Encyclopedia of Type Strains, Phase IV (KMG-IV): sequencing the most valuable type-strain genomes for metagenomic binning, comparative biology and taxonomic classification.</title>
        <authorList>
            <person name="Goeker M."/>
        </authorList>
    </citation>
    <scope>NUCLEOTIDE SEQUENCE [LARGE SCALE GENOMIC DNA]</scope>
    <source>
        <strain evidence="1 2">DSM 45934</strain>
    </source>
</reference>
<dbReference type="Gene3D" id="3.40.50.150">
    <property type="entry name" value="Vaccinia Virus protein VP39"/>
    <property type="match status" value="1"/>
</dbReference>
<dbReference type="InterPro" id="IPR006764">
    <property type="entry name" value="SAM_dep_MeTrfase_SAV2177_type"/>
</dbReference>
<accession>A0A4V2S904</accession>
<dbReference type="InterPro" id="IPR029063">
    <property type="entry name" value="SAM-dependent_MTases_sf"/>
</dbReference>
<dbReference type="GO" id="GO:0032259">
    <property type="term" value="P:methylation"/>
    <property type="evidence" value="ECO:0007669"/>
    <property type="project" value="UniProtKB-KW"/>
</dbReference>
<keyword evidence="1" id="KW-0808">Transferase</keyword>
<comment type="caution">
    <text evidence="1">The sequence shown here is derived from an EMBL/GenBank/DDBJ whole genome shotgun (WGS) entry which is preliminary data.</text>
</comment>
<evidence type="ECO:0000313" key="2">
    <source>
        <dbReference type="Proteomes" id="UP000295680"/>
    </source>
</evidence>
<name>A0A4V2S904_9PSEU</name>
<keyword evidence="1" id="KW-0489">Methyltransferase</keyword>
<dbReference type="GO" id="GO:0008168">
    <property type="term" value="F:methyltransferase activity"/>
    <property type="evidence" value="ECO:0007669"/>
    <property type="project" value="UniProtKB-KW"/>
</dbReference>
<dbReference type="SUPFAM" id="SSF53335">
    <property type="entry name" value="S-adenosyl-L-methionine-dependent methyltransferases"/>
    <property type="match status" value="1"/>
</dbReference>
<keyword evidence="2" id="KW-1185">Reference proteome</keyword>
<dbReference type="AlphaFoldDB" id="A0A4V2S904"/>
<evidence type="ECO:0000313" key="1">
    <source>
        <dbReference type="EMBL" id="TCO65960.1"/>
    </source>
</evidence>
<gene>
    <name evidence="1" type="ORF">EV192_1011752</name>
</gene>
<protein>
    <submittedName>
        <fullName evidence="1">S-adenosyl methyltransferase</fullName>
    </submittedName>
</protein>
<dbReference type="Proteomes" id="UP000295680">
    <property type="component" value="Unassembled WGS sequence"/>
</dbReference>
<dbReference type="EMBL" id="SLWS01000001">
    <property type="protein sequence ID" value="TCO65960.1"/>
    <property type="molecule type" value="Genomic_DNA"/>
</dbReference>
<dbReference type="Pfam" id="PF04672">
    <property type="entry name" value="Methyltransf_19"/>
    <property type="match status" value="1"/>
</dbReference>